<dbReference type="EMBL" id="BGZK01000335">
    <property type="protein sequence ID" value="GBP37508.1"/>
    <property type="molecule type" value="Genomic_DNA"/>
</dbReference>
<name>A0A4C1VEF0_EUMVA</name>
<comment type="caution">
    <text evidence="1">The sequence shown here is derived from an EMBL/GenBank/DDBJ whole genome shotgun (WGS) entry which is preliminary data.</text>
</comment>
<dbReference type="Proteomes" id="UP000299102">
    <property type="component" value="Unassembled WGS sequence"/>
</dbReference>
<dbReference type="AlphaFoldDB" id="A0A4C1VEF0"/>
<gene>
    <name evidence="1" type="ORF">EVAR_28758_1</name>
</gene>
<organism evidence="1 2">
    <name type="scientific">Eumeta variegata</name>
    <name type="common">Bagworm moth</name>
    <name type="synonym">Eumeta japonica</name>
    <dbReference type="NCBI Taxonomy" id="151549"/>
    <lineage>
        <taxon>Eukaryota</taxon>
        <taxon>Metazoa</taxon>
        <taxon>Ecdysozoa</taxon>
        <taxon>Arthropoda</taxon>
        <taxon>Hexapoda</taxon>
        <taxon>Insecta</taxon>
        <taxon>Pterygota</taxon>
        <taxon>Neoptera</taxon>
        <taxon>Endopterygota</taxon>
        <taxon>Lepidoptera</taxon>
        <taxon>Glossata</taxon>
        <taxon>Ditrysia</taxon>
        <taxon>Tineoidea</taxon>
        <taxon>Psychidae</taxon>
        <taxon>Oiketicinae</taxon>
        <taxon>Eumeta</taxon>
    </lineage>
</organism>
<evidence type="ECO:0000313" key="2">
    <source>
        <dbReference type="Proteomes" id="UP000299102"/>
    </source>
</evidence>
<protein>
    <submittedName>
        <fullName evidence="1">Uncharacterized protein</fullName>
    </submittedName>
</protein>
<proteinExistence type="predicted"/>
<keyword evidence="2" id="KW-1185">Reference proteome</keyword>
<reference evidence="1 2" key="1">
    <citation type="journal article" date="2019" name="Commun. Biol.">
        <title>The bagworm genome reveals a unique fibroin gene that provides high tensile strength.</title>
        <authorList>
            <person name="Kono N."/>
            <person name="Nakamura H."/>
            <person name="Ohtoshi R."/>
            <person name="Tomita M."/>
            <person name="Numata K."/>
            <person name="Arakawa K."/>
        </authorList>
    </citation>
    <scope>NUCLEOTIDE SEQUENCE [LARGE SCALE GENOMIC DNA]</scope>
</reference>
<accession>A0A4C1VEF0</accession>
<evidence type="ECO:0000313" key="1">
    <source>
        <dbReference type="EMBL" id="GBP37508.1"/>
    </source>
</evidence>
<sequence>MEWRPLPAQAAIRDRSLLAETLSHNRPREIKEKTQTCDDIISPRAWGGRGVRGGRFSPSDRGRTLEGDFTLNTQRPVMDGWNMCRRSFQGIKLHVSSGRGAEQCFGSFSRSSPAPRGIYTRVDLNHACVCEAVDSYRSSRGIEVTCGGYYRNEWALET</sequence>